<gene>
    <name evidence="3" type="ORF">H9889_02780</name>
</gene>
<reference evidence="3" key="2">
    <citation type="submission" date="2021-04" db="EMBL/GenBank/DDBJ databases">
        <authorList>
            <person name="Gilroy R."/>
        </authorList>
    </citation>
    <scope>NUCLEOTIDE SEQUENCE</scope>
    <source>
        <strain evidence="3">CHK160-9182</strain>
    </source>
</reference>
<dbReference type="SUPFAM" id="SSF64307">
    <property type="entry name" value="SirA-like"/>
    <property type="match status" value="1"/>
</dbReference>
<dbReference type="CDD" id="cd00291">
    <property type="entry name" value="SirA_YedF_YeeD"/>
    <property type="match status" value="1"/>
</dbReference>
<reference evidence="3" key="1">
    <citation type="journal article" date="2021" name="PeerJ">
        <title>Extensive microbial diversity within the chicken gut microbiome revealed by metagenomics and culture.</title>
        <authorList>
            <person name="Gilroy R."/>
            <person name="Ravi A."/>
            <person name="Getino M."/>
            <person name="Pursley I."/>
            <person name="Horton D.L."/>
            <person name="Alikhan N.F."/>
            <person name="Baker D."/>
            <person name="Gharbi K."/>
            <person name="Hall N."/>
            <person name="Watson M."/>
            <person name="Adriaenssens E.M."/>
            <person name="Foster-Nyarko E."/>
            <person name="Jarju S."/>
            <person name="Secka A."/>
            <person name="Antonio M."/>
            <person name="Oren A."/>
            <person name="Chaudhuri R.R."/>
            <person name="La Ragione R."/>
            <person name="Hildebrand F."/>
            <person name="Pallen M.J."/>
        </authorList>
    </citation>
    <scope>NUCLEOTIDE SEQUENCE</scope>
    <source>
        <strain evidence="3">CHK160-9182</strain>
    </source>
</reference>
<dbReference type="PROSITE" id="PS01148">
    <property type="entry name" value="UPF0033"/>
    <property type="match status" value="1"/>
</dbReference>
<accession>A0A9D1Q3R3</accession>
<evidence type="ECO:0000256" key="1">
    <source>
        <dbReference type="ARBA" id="ARBA00008984"/>
    </source>
</evidence>
<dbReference type="PANTHER" id="PTHR33279:SF6">
    <property type="entry name" value="SULFUR CARRIER PROTEIN YEDF-RELATED"/>
    <property type="match status" value="1"/>
</dbReference>
<dbReference type="InterPro" id="IPR001455">
    <property type="entry name" value="TusA-like"/>
</dbReference>
<dbReference type="PANTHER" id="PTHR33279">
    <property type="entry name" value="SULFUR CARRIER PROTEIN YEDF-RELATED"/>
    <property type="match status" value="1"/>
</dbReference>
<feature type="domain" description="UPF0033" evidence="2">
    <location>
        <begin position="4"/>
        <end position="28"/>
    </location>
</feature>
<proteinExistence type="inferred from homology"/>
<name>A0A9D1Q3R3_9GAMM</name>
<comment type="similarity">
    <text evidence="1">Belongs to the sulfur carrier protein TusA family.</text>
</comment>
<dbReference type="Gene3D" id="3.30.110.40">
    <property type="entry name" value="TusA-like domain"/>
    <property type="match status" value="1"/>
</dbReference>
<evidence type="ECO:0000259" key="2">
    <source>
        <dbReference type="PROSITE" id="PS01148"/>
    </source>
</evidence>
<dbReference type="EMBL" id="DXHP01000064">
    <property type="protein sequence ID" value="HIW06235.1"/>
    <property type="molecule type" value="Genomic_DNA"/>
</dbReference>
<evidence type="ECO:0000313" key="4">
    <source>
        <dbReference type="Proteomes" id="UP000823934"/>
    </source>
</evidence>
<organism evidence="3 4">
    <name type="scientific">Candidatus Ignatzschineria merdigallinarum</name>
    <dbReference type="NCBI Taxonomy" id="2838621"/>
    <lineage>
        <taxon>Bacteria</taxon>
        <taxon>Pseudomonadati</taxon>
        <taxon>Pseudomonadota</taxon>
        <taxon>Gammaproteobacteria</taxon>
        <taxon>Cardiobacteriales</taxon>
        <taxon>Ignatzschineriaceae</taxon>
        <taxon>Ignatzschineria</taxon>
    </lineage>
</organism>
<dbReference type="AlphaFoldDB" id="A0A9D1Q3R3"/>
<evidence type="ECO:0000313" key="3">
    <source>
        <dbReference type="EMBL" id="HIW06235.1"/>
    </source>
</evidence>
<comment type="caution">
    <text evidence="3">The sequence shown here is derived from an EMBL/GenBank/DDBJ whole genome shotgun (WGS) entry which is preliminary data.</text>
</comment>
<sequence length="72" mass="8174">MIEIDLKGLNCPMPILKTKQALMKANSGDILRVLATDPHSEIDFKAYLVRTNHELLEFNVDDGVFTFIIRKA</sequence>
<dbReference type="InterPro" id="IPR036868">
    <property type="entry name" value="TusA-like_sf"/>
</dbReference>
<dbReference type="Proteomes" id="UP000823934">
    <property type="component" value="Unassembled WGS sequence"/>
</dbReference>
<protein>
    <submittedName>
        <fullName evidence="3">Sulfurtransferase TusA family protein</fullName>
    </submittedName>
</protein>
<dbReference type="Pfam" id="PF01206">
    <property type="entry name" value="TusA"/>
    <property type="match status" value="1"/>
</dbReference>